<evidence type="ECO:0000313" key="3">
    <source>
        <dbReference type="EMBL" id="MDO8107249.1"/>
    </source>
</evidence>
<dbReference type="RefSeq" id="WP_304600880.1">
    <property type="nucleotide sequence ID" value="NZ_JAUQYO010000001.1"/>
</dbReference>
<organism evidence="3 4">
    <name type="scientific">Actinotalea lenta</name>
    <dbReference type="NCBI Taxonomy" id="3064654"/>
    <lineage>
        <taxon>Bacteria</taxon>
        <taxon>Bacillati</taxon>
        <taxon>Actinomycetota</taxon>
        <taxon>Actinomycetes</taxon>
        <taxon>Micrococcales</taxon>
        <taxon>Cellulomonadaceae</taxon>
        <taxon>Actinotalea</taxon>
    </lineage>
</organism>
<dbReference type="Proteomes" id="UP001232536">
    <property type="component" value="Unassembled WGS sequence"/>
</dbReference>
<evidence type="ECO:0000256" key="1">
    <source>
        <dbReference type="SAM" id="MobiDB-lite"/>
    </source>
</evidence>
<dbReference type="EMBL" id="JAUQYP010000001">
    <property type="protein sequence ID" value="MDO8107249.1"/>
    <property type="molecule type" value="Genomic_DNA"/>
</dbReference>
<keyword evidence="2" id="KW-1133">Transmembrane helix</keyword>
<protein>
    <submittedName>
        <fullName evidence="3">Uncharacterized protein</fullName>
    </submittedName>
</protein>
<accession>A0ABT9D8M8</accession>
<comment type="caution">
    <text evidence="3">The sequence shown here is derived from an EMBL/GenBank/DDBJ whole genome shotgun (WGS) entry which is preliminary data.</text>
</comment>
<keyword evidence="2" id="KW-0472">Membrane</keyword>
<evidence type="ECO:0000313" key="4">
    <source>
        <dbReference type="Proteomes" id="UP001232536"/>
    </source>
</evidence>
<keyword evidence="2" id="KW-0812">Transmembrane</keyword>
<gene>
    <name evidence="3" type="ORF">Q6348_08580</name>
</gene>
<name>A0ABT9D8M8_9CELL</name>
<feature type="region of interest" description="Disordered" evidence="1">
    <location>
        <begin position="44"/>
        <end position="68"/>
    </location>
</feature>
<keyword evidence="4" id="KW-1185">Reference proteome</keyword>
<sequence>MDQRGRWGLTPGMATFVVVDVILVVTFVILAALLQPFGPRGPVQVAGSTSGTVAPETTPDVSVPADPTNPNTFTAFELPSHNIWCEMTETSATCTILRFTFTPPDPPTGCSGTVGNVLRIVAGHDPQMECVVGAPPPVPAGAPTLEYGQASTVGQMTCHSSTNGVTCRHNPTGQGFSVARAGYRFF</sequence>
<proteinExistence type="predicted"/>
<evidence type="ECO:0000256" key="2">
    <source>
        <dbReference type="SAM" id="Phobius"/>
    </source>
</evidence>
<reference evidence="3 4" key="1">
    <citation type="submission" date="2023-07" db="EMBL/GenBank/DDBJ databases">
        <title>Description of novel actinomycetes strains, isolated from tidal flat sediment.</title>
        <authorList>
            <person name="Lu C."/>
        </authorList>
    </citation>
    <scope>NUCLEOTIDE SEQUENCE [LARGE SCALE GENOMIC DNA]</scope>
    <source>
        <strain evidence="3 4">SYSU T00b441</strain>
    </source>
</reference>
<feature type="transmembrane region" description="Helical" evidence="2">
    <location>
        <begin position="12"/>
        <end position="34"/>
    </location>
</feature>